<proteinExistence type="predicted"/>
<dbReference type="EMBL" id="NESQ01000097">
    <property type="protein sequence ID" value="PUU79231.1"/>
    <property type="molecule type" value="Genomic_DNA"/>
</dbReference>
<reference evidence="2 3" key="1">
    <citation type="submission" date="2017-04" db="EMBL/GenBank/DDBJ databases">
        <title>Draft genome sequence of Tuber borchii Vittad., a whitish edible truffle.</title>
        <authorList>
            <consortium name="DOE Joint Genome Institute"/>
            <person name="Murat C."/>
            <person name="Kuo A."/>
            <person name="Barry K.W."/>
            <person name="Clum A."/>
            <person name="Dockter R.B."/>
            <person name="Fauchery L."/>
            <person name="Iotti M."/>
            <person name="Kohler A."/>
            <person name="Labutti K."/>
            <person name="Lindquist E.A."/>
            <person name="Lipzen A."/>
            <person name="Ohm R.A."/>
            <person name="Wang M."/>
            <person name="Grigoriev I.V."/>
            <person name="Zambonelli A."/>
            <person name="Martin F.M."/>
        </authorList>
    </citation>
    <scope>NUCLEOTIDE SEQUENCE [LARGE SCALE GENOMIC DNA]</scope>
    <source>
        <strain evidence="2 3">Tbo3840</strain>
    </source>
</reference>
<feature type="region of interest" description="Disordered" evidence="1">
    <location>
        <begin position="293"/>
        <end position="337"/>
    </location>
</feature>
<evidence type="ECO:0000313" key="3">
    <source>
        <dbReference type="Proteomes" id="UP000244722"/>
    </source>
</evidence>
<evidence type="ECO:0000313" key="2">
    <source>
        <dbReference type="EMBL" id="PUU79231.1"/>
    </source>
</evidence>
<feature type="compositionally biased region" description="Gly residues" evidence="1">
    <location>
        <begin position="310"/>
        <end position="331"/>
    </location>
</feature>
<feature type="region of interest" description="Disordered" evidence="1">
    <location>
        <begin position="1"/>
        <end position="25"/>
    </location>
</feature>
<gene>
    <name evidence="2" type="ORF">B9Z19DRAFT_1125481</name>
</gene>
<keyword evidence="3" id="KW-1185">Reference proteome</keyword>
<feature type="compositionally biased region" description="Basic residues" evidence="1">
    <location>
        <begin position="94"/>
        <end position="112"/>
    </location>
</feature>
<feature type="region of interest" description="Disordered" evidence="1">
    <location>
        <begin position="78"/>
        <end position="112"/>
    </location>
</feature>
<accession>A0A2T6ZUS1</accession>
<evidence type="ECO:0000256" key="1">
    <source>
        <dbReference type="SAM" id="MobiDB-lite"/>
    </source>
</evidence>
<name>A0A2T6ZUS1_TUBBO</name>
<feature type="compositionally biased region" description="Basic and acidic residues" evidence="1">
    <location>
        <begin position="78"/>
        <end position="93"/>
    </location>
</feature>
<dbReference type="OrthoDB" id="3905365at2759"/>
<feature type="compositionally biased region" description="Low complexity" evidence="1">
    <location>
        <begin position="1"/>
        <end position="16"/>
    </location>
</feature>
<organism evidence="2 3">
    <name type="scientific">Tuber borchii</name>
    <name type="common">White truffle</name>
    <dbReference type="NCBI Taxonomy" id="42251"/>
    <lineage>
        <taxon>Eukaryota</taxon>
        <taxon>Fungi</taxon>
        <taxon>Dikarya</taxon>
        <taxon>Ascomycota</taxon>
        <taxon>Pezizomycotina</taxon>
        <taxon>Pezizomycetes</taxon>
        <taxon>Pezizales</taxon>
        <taxon>Tuberaceae</taxon>
        <taxon>Tuber</taxon>
    </lineage>
</organism>
<sequence>MPTAAAASVVETVAPEPAKKRASPPKNCPCEWCGVLFSKSGLGRHYDYWVYSVSPGKPDEKHTPEAIQRMREIRKDARRLKGCDKLDPKEIKSRQNKRNYQRHKGRHVAKKRAKRMSEMARSMVLKEIAMEISAVATTPTYPTLEPDSEGLVNFPALVYAFLSPPADVFSAATTRNLSSWGDQIPGVTEYIALGVKFKQPDLSKWSQRLDLEWQNWGSLSELEKTGLCFQEMGRALSRSQADVATYKPYAKILGKFGGEELGHRIIKWEGRATQLRAQKGRAEEVQLEKEWMTTRDDQHLSHDNAPTEGGASGSGEGNWRTGGRGGSGASGSGDDTD</sequence>
<comment type="caution">
    <text evidence="2">The sequence shown here is derived from an EMBL/GenBank/DDBJ whole genome shotgun (WGS) entry which is preliminary data.</text>
</comment>
<feature type="compositionally biased region" description="Basic and acidic residues" evidence="1">
    <location>
        <begin position="293"/>
        <end position="302"/>
    </location>
</feature>
<dbReference type="Proteomes" id="UP000244722">
    <property type="component" value="Unassembled WGS sequence"/>
</dbReference>
<protein>
    <submittedName>
        <fullName evidence="2">Uncharacterized protein</fullName>
    </submittedName>
</protein>
<dbReference type="AlphaFoldDB" id="A0A2T6ZUS1"/>